<keyword evidence="1" id="KW-0805">Transcription regulation</keyword>
<dbReference type="PANTHER" id="PTHR47506:SF6">
    <property type="entry name" value="HTH-TYPE TRANSCRIPTIONAL REPRESSOR NEMR"/>
    <property type="match status" value="1"/>
</dbReference>
<dbReference type="InterPro" id="IPR041583">
    <property type="entry name" value="TetR_C_31"/>
</dbReference>
<dbReference type="PANTHER" id="PTHR47506">
    <property type="entry name" value="TRANSCRIPTIONAL REGULATORY PROTEIN"/>
    <property type="match status" value="1"/>
</dbReference>
<feature type="domain" description="HTH tetR-type" evidence="5">
    <location>
        <begin position="9"/>
        <end position="69"/>
    </location>
</feature>
<protein>
    <submittedName>
        <fullName evidence="6">TetR family transcriptional regulator</fullName>
    </submittedName>
</protein>
<dbReference type="EMBL" id="CP034593">
    <property type="protein sequence ID" value="AZQ76023.1"/>
    <property type="molecule type" value="Genomic_DNA"/>
</dbReference>
<evidence type="ECO:0000256" key="1">
    <source>
        <dbReference type="ARBA" id="ARBA00023015"/>
    </source>
</evidence>
<evidence type="ECO:0000259" key="5">
    <source>
        <dbReference type="PROSITE" id="PS50977"/>
    </source>
</evidence>
<dbReference type="Pfam" id="PF00440">
    <property type="entry name" value="TetR_N"/>
    <property type="match status" value="1"/>
</dbReference>
<dbReference type="KEGG" id="flh:EJ997_00480"/>
<dbReference type="AlphaFoldDB" id="A0A3S9PUJ8"/>
<sequence length="183" mass="20543">MRTKHARDPERRQRIVNSCLDSIVEYGVAGTSHRKIAALADVPLGSMTYYFDGMEDLLREAFGLFVEERTAELGQLMGDVESAEQLRDRYVSYVSDVLLDSHRNLVLTLELYTLAARKPDFRTLTGGWMAETQEALGRFVDEETAVHLDALIEGLSLHRALGQGGMDRTFVERAFDRVMGVSA</sequence>
<evidence type="ECO:0000313" key="6">
    <source>
        <dbReference type="EMBL" id="AZQ76023.1"/>
    </source>
</evidence>
<dbReference type="InterPro" id="IPR009057">
    <property type="entry name" value="Homeodomain-like_sf"/>
</dbReference>
<evidence type="ECO:0000256" key="4">
    <source>
        <dbReference type="PROSITE-ProRule" id="PRU00335"/>
    </source>
</evidence>
<dbReference type="Pfam" id="PF17940">
    <property type="entry name" value="TetR_C_31"/>
    <property type="match status" value="1"/>
</dbReference>
<keyword evidence="3" id="KW-0804">Transcription</keyword>
<proteinExistence type="predicted"/>
<dbReference type="GO" id="GO:0003677">
    <property type="term" value="F:DNA binding"/>
    <property type="evidence" value="ECO:0007669"/>
    <property type="project" value="UniProtKB-UniRule"/>
</dbReference>
<evidence type="ECO:0000256" key="3">
    <source>
        <dbReference type="ARBA" id="ARBA00023163"/>
    </source>
</evidence>
<dbReference type="InterPro" id="IPR036271">
    <property type="entry name" value="Tet_transcr_reg_TetR-rel_C_sf"/>
</dbReference>
<dbReference type="Proteomes" id="UP000280344">
    <property type="component" value="Chromosome"/>
</dbReference>
<organism evidence="6 7">
    <name type="scientific">Flaviflexus ciconiae</name>
    <dbReference type="NCBI Taxonomy" id="2496867"/>
    <lineage>
        <taxon>Bacteria</taxon>
        <taxon>Bacillati</taxon>
        <taxon>Actinomycetota</taxon>
        <taxon>Actinomycetes</taxon>
        <taxon>Actinomycetales</taxon>
        <taxon>Actinomycetaceae</taxon>
        <taxon>Flaviflexus</taxon>
    </lineage>
</organism>
<evidence type="ECO:0000313" key="7">
    <source>
        <dbReference type="Proteomes" id="UP000280344"/>
    </source>
</evidence>
<dbReference type="RefSeq" id="WP_126702832.1">
    <property type="nucleotide sequence ID" value="NZ_CP034593.1"/>
</dbReference>
<dbReference type="InterPro" id="IPR001647">
    <property type="entry name" value="HTH_TetR"/>
</dbReference>
<name>A0A3S9PUJ8_9ACTO</name>
<accession>A0A3S9PUJ8</accession>
<dbReference type="SUPFAM" id="SSF48498">
    <property type="entry name" value="Tetracyclin repressor-like, C-terminal domain"/>
    <property type="match status" value="1"/>
</dbReference>
<dbReference type="SUPFAM" id="SSF46689">
    <property type="entry name" value="Homeodomain-like"/>
    <property type="match status" value="1"/>
</dbReference>
<keyword evidence="2 4" id="KW-0238">DNA-binding</keyword>
<dbReference type="OrthoDB" id="6929199at2"/>
<dbReference type="Gene3D" id="1.10.357.10">
    <property type="entry name" value="Tetracycline Repressor, domain 2"/>
    <property type="match status" value="1"/>
</dbReference>
<keyword evidence="7" id="KW-1185">Reference proteome</keyword>
<evidence type="ECO:0000256" key="2">
    <source>
        <dbReference type="ARBA" id="ARBA00023125"/>
    </source>
</evidence>
<reference evidence="6 7" key="1">
    <citation type="submission" date="2018-12" db="EMBL/GenBank/DDBJ databases">
        <title>Complete genome sequence of Flaviflexus sp. H23T48.</title>
        <authorList>
            <person name="Bae J.-W."/>
            <person name="Lee J.-Y."/>
        </authorList>
    </citation>
    <scope>NUCLEOTIDE SEQUENCE [LARGE SCALE GENOMIC DNA]</scope>
    <source>
        <strain evidence="6 7">H23T48</strain>
    </source>
</reference>
<dbReference type="PROSITE" id="PS50977">
    <property type="entry name" value="HTH_TETR_2"/>
    <property type="match status" value="1"/>
</dbReference>
<feature type="DNA-binding region" description="H-T-H motif" evidence="4">
    <location>
        <begin position="32"/>
        <end position="51"/>
    </location>
</feature>
<gene>
    <name evidence="6" type="ORF">EJ997_00480</name>
</gene>